<evidence type="ECO:0000313" key="1">
    <source>
        <dbReference type="EMBL" id="KAJ3486218.1"/>
    </source>
</evidence>
<proteinExistence type="predicted"/>
<dbReference type="Proteomes" id="UP001212997">
    <property type="component" value="Unassembled WGS sequence"/>
</dbReference>
<reference evidence="1" key="1">
    <citation type="submission" date="2022-07" db="EMBL/GenBank/DDBJ databases">
        <title>Genome Sequence of Physisporinus lineatus.</title>
        <authorList>
            <person name="Buettner E."/>
        </authorList>
    </citation>
    <scope>NUCLEOTIDE SEQUENCE</scope>
    <source>
        <strain evidence="1">VT162</strain>
    </source>
</reference>
<evidence type="ECO:0000313" key="2">
    <source>
        <dbReference type="Proteomes" id="UP001212997"/>
    </source>
</evidence>
<sequence length="129" mass="14691">MIVVCIPYPRDVVNTHTQSRSVLEIKRTGVRARPVLSRVVFPDDICKLVAWNIKCETNTSETCKIVFVQIHQPHSKAIIAKASSENVAVLEIDGSRDRKHYPRNITHDSTRYPNTRPYGYKLNRFSGGL</sequence>
<accession>A0AAD5V6N8</accession>
<dbReference type="EMBL" id="JANAWD010000128">
    <property type="protein sequence ID" value="KAJ3486218.1"/>
    <property type="molecule type" value="Genomic_DNA"/>
</dbReference>
<dbReference type="AlphaFoldDB" id="A0AAD5V6N8"/>
<comment type="caution">
    <text evidence="1">The sequence shown here is derived from an EMBL/GenBank/DDBJ whole genome shotgun (WGS) entry which is preliminary data.</text>
</comment>
<protein>
    <submittedName>
        <fullName evidence="1">Uncharacterized protein</fullName>
    </submittedName>
</protein>
<keyword evidence="2" id="KW-1185">Reference proteome</keyword>
<gene>
    <name evidence="1" type="ORF">NLI96_g4392</name>
</gene>
<name>A0AAD5V6N8_9APHY</name>
<organism evidence="1 2">
    <name type="scientific">Meripilus lineatus</name>
    <dbReference type="NCBI Taxonomy" id="2056292"/>
    <lineage>
        <taxon>Eukaryota</taxon>
        <taxon>Fungi</taxon>
        <taxon>Dikarya</taxon>
        <taxon>Basidiomycota</taxon>
        <taxon>Agaricomycotina</taxon>
        <taxon>Agaricomycetes</taxon>
        <taxon>Polyporales</taxon>
        <taxon>Meripilaceae</taxon>
        <taxon>Meripilus</taxon>
    </lineage>
</organism>